<feature type="region of interest" description="Disordered" evidence="1">
    <location>
        <begin position="1"/>
        <end position="437"/>
    </location>
</feature>
<feature type="compositionally biased region" description="Basic and acidic residues" evidence="1">
    <location>
        <begin position="283"/>
        <end position="297"/>
    </location>
</feature>
<feature type="compositionally biased region" description="Polar residues" evidence="1">
    <location>
        <begin position="732"/>
        <end position="743"/>
    </location>
</feature>
<gene>
    <name evidence="3" type="ORF">JX265_007084</name>
</gene>
<feature type="compositionally biased region" description="Low complexity" evidence="1">
    <location>
        <begin position="93"/>
        <end position="108"/>
    </location>
</feature>
<feature type="compositionally biased region" description="Low complexity" evidence="1">
    <location>
        <begin position="140"/>
        <end position="154"/>
    </location>
</feature>
<dbReference type="OrthoDB" id="4153178at2759"/>
<feature type="compositionally biased region" description="Polar residues" evidence="1">
    <location>
        <begin position="232"/>
        <end position="257"/>
    </location>
</feature>
<feature type="region of interest" description="Disordered" evidence="1">
    <location>
        <begin position="516"/>
        <end position="647"/>
    </location>
</feature>
<feature type="compositionally biased region" description="Basic and acidic residues" evidence="1">
    <location>
        <begin position="756"/>
        <end position="765"/>
    </location>
</feature>
<keyword evidence="4" id="KW-1185">Reference proteome</keyword>
<proteinExistence type="predicted"/>
<feature type="compositionally biased region" description="Polar residues" evidence="1">
    <location>
        <begin position="129"/>
        <end position="139"/>
    </location>
</feature>
<comment type="caution">
    <text evidence="3">The sequence shown here is derived from an EMBL/GenBank/DDBJ whole genome shotgun (WGS) entry which is preliminary data.</text>
</comment>
<keyword evidence="2" id="KW-1133">Transmembrane helix</keyword>
<dbReference type="EMBL" id="JAFIMR010000017">
    <property type="protein sequence ID" value="KAI1868261.1"/>
    <property type="molecule type" value="Genomic_DNA"/>
</dbReference>
<evidence type="ECO:0000256" key="2">
    <source>
        <dbReference type="SAM" id="Phobius"/>
    </source>
</evidence>
<feature type="transmembrane region" description="Helical" evidence="2">
    <location>
        <begin position="825"/>
        <end position="846"/>
    </location>
</feature>
<evidence type="ECO:0008006" key="5">
    <source>
        <dbReference type="Google" id="ProtNLM"/>
    </source>
</evidence>
<keyword evidence="2" id="KW-0472">Membrane</keyword>
<protein>
    <recommendedName>
        <fullName evidence="5">Serine-rich protein</fullName>
    </recommendedName>
</protein>
<keyword evidence="2" id="KW-0812">Transmembrane</keyword>
<feature type="compositionally biased region" description="Basic and acidic residues" evidence="1">
    <location>
        <begin position="54"/>
        <end position="66"/>
    </location>
</feature>
<sequence>MSSTTSSSSSSGSRRAPLHERSNSEKNKLAAIRVVPYSPPRPERESAGSSHGTFAEHGHGDGHATSEDPAISSPTRKKASLAHDGHHTGYPGSPLSSPTSFSSSTSSLARGHSRGVSGTKLGADLSGAGPSTTTPAHTRSSYGSNMSGSNASANLFNDGPTSPLSKKTPKSRRQNVISVHPDKTFSVVLKPTSKRISDTESSIRSPPVSNYSTVSSHEAVSFDATDDDRPSSALSSQPDRSVSPYTPGTATPGSVASTEAVEDPFTSSPWNYRMVGGLRKVAKTPDPRDKGKDRAVVDHSGPSSALPTLQEVPSSPPQPEPTSPLGTKKASFSSETSEQTDSSEQTESTIEDTANYKVIDRSSPPATDSDSNPEASSGSEANYRVIGQSSPPEPSSPSQQQAVLDTPGSRNFIVHAGTSPATSSVPTTVRRPRPQFSDDSLFLRGKYSQESLVVPPLNPVRRKSSDERFGYFKQRSRESLRRAHSFSSISSVISQDTGSIFNGSTPNIVLLARTPSASSLQQQQQQQQPSWAPPLNPIAPRRLMDPNSHVWSSQLSTVMSEDEGSDRNSRQLSMSSGSGPDYRSMRSGSRHSRQMLSISSSLAGAEELSIESPRSHSRSNSRGDSGNFMMRGARELPQPPARTVRDVDEHGDGLADLHELHHKGSRPRLAHLLTHKSSDRDLHSSASSRAGSFSSTTLPVWAKIYYGSGERKWLAAPSIRSYTDDSRPESSFGHSGSPTTEQFPPNIFSPRRRPREVHPDDRPVSHEVSTSRLSGVRLGVRKMTSSIWSPHLAPDRRASRLSIWQPPSMTWSADKGAFGRRNVQILFFAVGFVFPFAWMIAAFLPLPPKPALGFPERDHSTTQFRIPEKPEPFARQLRPVDDFKYQSAKWWRNVNRAMSIIGLLVVGAIVALAIVGFWQGMKKQ</sequence>
<name>A0A9P9WKQ0_9PEZI</name>
<feature type="region of interest" description="Disordered" evidence="1">
    <location>
        <begin position="724"/>
        <end position="769"/>
    </location>
</feature>
<feature type="compositionally biased region" description="Polar residues" evidence="1">
    <location>
        <begin position="364"/>
        <end position="380"/>
    </location>
</feature>
<reference evidence="3" key="1">
    <citation type="submission" date="2021-03" db="EMBL/GenBank/DDBJ databases">
        <title>Revisited historic fungal species revealed as producer of novel bioactive compounds through whole genome sequencing and comparative genomics.</title>
        <authorList>
            <person name="Vignolle G.A."/>
            <person name="Hochenegger N."/>
            <person name="Mach R.L."/>
            <person name="Mach-Aigner A.R."/>
            <person name="Javad Rahimi M."/>
            <person name="Salim K.A."/>
            <person name="Chan C.M."/>
            <person name="Lim L.B.L."/>
            <person name="Cai F."/>
            <person name="Druzhinina I.S."/>
            <person name="U'Ren J.M."/>
            <person name="Derntl C."/>
        </authorList>
    </citation>
    <scope>NUCLEOTIDE SEQUENCE</scope>
    <source>
        <strain evidence="3">TUCIM 5799</strain>
    </source>
</reference>
<feature type="compositionally biased region" description="Basic and acidic residues" evidence="1">
    <location>
        <begin position="17"/>
        <end position="28"/>
    </location>
</feature>
<evidence type="ECO:0000313" key="3">
    <source>
        <dbReference type="EMBL" id="KAI1868261.1"/>
    </source>
</evidence>
<dbReference type="Proteomes" id="UP000829685">
    <property type="component" value="Unassembled WGS sequence"/>
</dbReference>
<feature type="compositionally biased region" description="Low complexity" evidence="1">
    <location>
        <begin position="1"/>
        <end position="13"/>
    </location>
</feature>
<feature type="transmembrane region" description="Helical" evidence="2">
    <location>
        <begin position="897"/>
        <end position="918"/>
    </location>
</feature>
<dbReference type="AlphaFoldDB" id="A0A9P9WKQ0"/>
<evidence type="ECO:0000256" key="1">
    <source>
        <dbReference type="SAM" id="MobiDB-lite"/>
    </source>
</evidence>
<evidence type="ECO:0000313" key="4">
    <source>
        <dbReference type="Proteomes" id="UP000829685"/>
    </source>
</evidence>
<feature type="compositionally biased region" description="Low complexity" evidence="1">
    <location>
        <begin position="333"/>
        <end position="353"/>
    </location>
</feature>
<accession>A0A9P9WKQ0</accession>
<feature type="compositionally biased region" description="Polar residues" evidence="1">
    <location>
        <begin position="549"/>
        <end position="559"/>
    </location>
</feature>
<organism evidence="3 4">
    <name type="scientific">Neoarthrinium moseri</name>
    <dbReference type="NCBI Taxonomy" id="1658444"/>
    <lineage>
        <taxon>Eukaryota</taxon>
        <taxon>Fungi</taxon>
        <taxon>Dikarya</taxon>
        <taxon>Ascomycota</taxon>
        <taxon>Pezizomycotina</taxon>
        <taxon>Sordariomycetes</taxon>
        <taxon>Xylariomycetidae</taxon>
        <taxon>Amphisphaeriales</taxon>
        <taxon>Apiosporaceae</taxon>
        <taxon>Neoarthrinium</taxon>
    </lineage>
</organism>
<feature type="compositionally biased region" description="Polar residues" evidence="1">
    <location>
        <begin position="199"/>
        <end position="218"/>
    </location>
</feature>
<feature type="compositionally biased region" description="Low complexity" evidence="1">
    <location>
        <begin position="418"/>
        <end position="429"/>
    </location>
</feature>